<feature type="transmembrane region" description="Helical" evidence="1">
    <location>
        <begin position="46"/>
        <end position="69"/>
    </location>
</feature>
<keyword evidence="1" id="KW-1133">Transmembrane helix</keyword>
<dbReference type="RefSeq" id="WP_138003236.1">
    <property type="nucleotide sequence ID" value="NZ_QGQD01000069.1"/>
</dbReference>
<organism evidence="2 3">
    <name type="scientific">Robinsoniella peoriensis</name>
    <dbReference type="NCBI Taxonomy" id="180332"/>
    <lineage>
        <taxon>Bacteria</taxon>
        <taxon>Bacillati</taxon>
        <taxon>Bacillota</taxon>
        <taxon>Clostridia</taxon>
        <taxon>Lachnospirales</taxon>
        <taxon>Lachnospiraceae</taxon>
        <taxon>Robinsoniella</taxon>
    </lineage>
</organism>
<evidence type="ECO:0000313" key="2">
    <source>
        <dbReference type="EMBL" id="TLC99419.1"/>
    </source>
</evidence>
<name>A0A4U8Q3R1_9FIRM</name>
<proteinExistence type="predicted"/>
<dbReference type="AlphaFoldDB" id="A0A4U8Q3R1"/>
<feature type="transmembrane region" description="Helical" evidence="1">
    <location>
        <begin position="14"/>
        <end position="34"/>
    </location>
</feature>
<feature type="transmembrane region" description="Helical" evidence="1">
    <location>
        <begin position="89"/>
        <end position="110"/>
    </location>
</feature>
<sequence>MSSVGGVYQPLTSALLKAGGMLLPVIVSIIYLLLYQKEKQNVFYKIFSFMFIIGATFSAAAWILVPLLYLNGKAPVGDDVTQFLDVSGMNPVVVIILAGLVISFNILLAWRKRVIQNYWKVFNEKK</sequence>
<dbReference type="EMBL" id="QGQD01000069">
    <property type="protein sequence ID" value="TLC99419.1"/>
    <property type="molecule type" value="Genomic_DNA"/>
</dbReference>
<keyword evidence="1" id="KW-0812">Transmembrane</keyword>
<evidence type="ECO:0000313" key="3">
    <source>
        <dbReference type="Proteomes" id="UP000306509"/>
    </source>
</evidence>
<gene>
    <name evidence="2" type="ORF">DSM106044_03622</name>
</gene>
<keyword evidence="1" id="KW-0472">Membrane</keyword>
<comment type="caution">
    <text evidence="2">The sequence shown here is derived from an EMBL/GenBank/DDBJ whole genome shotgun (WGS) entry which is preliminary data.</text>
</comment>
<evidence type="ECO:0000256" key="1">
    <source>
        <dbReference type="SAM" id="Phobius"/>
    </source>
</evidence>
<accession>A0A4U8Q3R1</accession>
<dbReference type="Proteomes" id="UP000306509">
    <property type="component" value="Unassembled WGS sequence"/>
</dbReference>
<reference evidence="2 3" key="1">
    <citation type="journal article" date="2019" name="Anaerobe">
        <title>Detection of Robinsoniella peoriensis in multiple bone samples of a trauma patient.</title>
        <authorList>
            <person name="Schrottner P."/>
            <person name="Hartwich K."/>
            <person name="Bunk B."/>
            <person name="Schober I."/>
            <person name="Helbig S."/>
            <person name="Rudolph W.W."/>
            <person name="Gunzer F."/>
        </authorList>
    </citation>
    <scope>NUCLEOTIDE SEQUENCE [LARGE SCALE GENOMIC DNA]</scope>
    <source>
        <strain evidence="2 3">DSM 106044</strain>
    </source>
</reference>
<keyword evidence="3" id="KW-1185">Reference proteome</keyword>
<protein>
    <submittedName>
        <fullName evidence="2">Uncharacterized protein</fullName>
    </submittedName>
</protein>